<dbReference type="PANTHER" id="PTHR36832">
    <property type="entry name" value="SLR1174 PROTEIN-RELATED"/>
    <property type="match status" value="1"/>
</dbReference>
<keyword evidence="1" id="KW-0812">Transmembrane</keyword>
<keyword evidence="1" id="KW-0472">Membrane</keyword>
<dbReference type="PANTHER" id="PTHR36832:SF2">
    <property type="entry name" value="INTEGRAL MEMBRANE PROTEIN"/>
    <property type="match status" value="1"/>
</dbReference>
<keyword evidence="1" id="KW-1133">Transmembrane helix</keyword>
<name>A0ABV8FJX7_9ACTN</name>
<reference evidence="3" key="1">
    <citation type="journal article" date="2019" name="Int. J. Syst. Evol. Microbiol.">
        <title>The Global Catalogue of Microorganisms (GCM) 10K type strain sequencing project: providing services to taxonomists for standard genome sequencing and annotation.</title>
        <authorList>
            <consortium name="The Broad Institute Genomics Platform"/>
            <consortium name="The Broad Institute Genome Sequencing Center for Infectious Disease"/>
            <person name="Wu L."/>
            <person name="Ma J."/>
        </authorList>
    </citation>
    <scope>NUCLEOTIDE SEQUENCE [LARGE SCALE GENOMIC DNA]</scope>
    <source>
        <strain evidence="3">TBRC 1826</strain>
    </source>
</reference>
<evidence type="ECO:0000313" key="3">
    <source>
        <dbReference type="Proteomes" id="UP001595847"/>
    </source>
</evidence>
<evidence type="ECO:0000256" key="1">
    <source>
        <dbReference type="SAM" id="Phobius"/>
    </source>
</evidence>
<dbReference type="InterPro" id="IPR010390">
    <property type="entry name" value="ABC-2_transporter-like"/>
</dbReference>
<gene>
    <name evidence="2" type="ORF">ACFOVU_10970</name>
</gene>
<sequence>MRVYLAVFACGLRRYSGYRAATAAGVFTNSVFGLINASVLLAVFSAQPQINGYDAADAVTHVYLTQALIGPVAMMGPELDLAPRIRTGEIAVDLLRPAHLTPWWLAHDLGRAAFNVVFRGVPTFAMGLLVFPLALPGDPLRWAAGAVSVVLAVLTGFGLRYLYALAAFWLMDGRGITAVAVVLGGFGSGMLLPLVLYPEPLASLLRALPWSALVQVPVEIVLGKDTLPGGDALGGLAFQAAWAVGLLALSVLLTERATRRVVVQGG</sequence>
<dbReference type="RefSeq" id="WP_378532482.1">
    <property type="nucleotide sequence ID" value="NZ_JBHSBH010000007.1"/>
</dbReference>
<dbReference type="Proteomes" id="UP001595847">
    <property type="component" value="Unassembled WGS sequence"/>
</dbReference>
<organism evidence="2 3">
    <name type="scientific">Nocardiopsis sediminis</name>
    <dbReference type="NCBI Taxonomy" id="1778267"/>
    <lineage>
        <taxon>Bacteria</taxon>
        <taxon>Bacillati</taxon>
        <taxon>Actinomycetota</taxon>
        <taxon>Actinomycetes</taxon>
        <taxon>Streptosporangiales</taxon>
        <taxon>Nocardiopsidaceae</taxon>
        <taxon>Nocardiopsis</taxon>
    </lineage>
</organism>
<proteinExistence type="predicted"/>
<feature type="transmembrane region" description="Helical" evidence="1">
    <location>
        <begin position="175"/>
        <end position="196"/>
    </location>
</feature>
<feature type="transmembrane region" description="Helical" evidence="1">
    <location>
        <begin position="141"/>
        <end position="163"/>
    </location>
</feature>
<feature type="transmembrane region" description="Helical" evidence="1">
    <location>
        <begin position="20"/>
        <end position="44"/>
    </location>
</feature>
<dbReference type="EMBL" id="JBHSBH010000007">
    <property type="protein sequence ID" value="MFC3996441.1"/>
    <property type="molecule type" value="Genomic_DNA"/>
</dbReference>
<protein>
    <submittedName>
        <fullName evidence="2">ABC transporter permease</fullName>
    </submittedName>
</protein>
<dbReference type="Pfam" id="PF06182">
    <property type="entry name" value="ABC2_membrane_6"/>
    <property type="match status" value="1"/>
</dbReference>
<keyword evidence="3" id="KW-1185">Reference proteome</keyword>
<feature type="transmembrane region" description="Helical" evidence="1">
    <location>
        <begin position="116"/>
        <end position="135"/>
    </location>
</feature>
<accession>A0ABV8FJX7</accession>
<feature type="transmembrane region" description="Helical" evidence="1">
    <location>
        <begin position="232"/>
        <end position="253"/>
    </location>
</feature>
<evidence type="ECO:0000313" key="2">
    <source>
        <dbReference type="EMBL" id="MFC3996441.1"/>
    </source>
</evidence>
<comment type="caution">
    <text evidence="2">The sequence shown here is derived from an EMBL/GenBank/DDBJ whole genome shotgun (WGS) entry which is preliminary data.</text>
</comment>